<evidence type="ECO:0000313" key="3">
    <source>
        <dbReference type="EMBL" id="ATQ76366.1"/>
    </source>
</evidence>
<dbReference type="Pfam" id="PF00975">
    <property type="entry name" value="Thioesterase"/>
    <property type="match status" value="1"/>
</dbReference>
<dbReference type="AlphaFoldDB" id="A0A2D2DN08"/>
<reference evidence="3" key="1">
    <citation type="submission" date="2017-10" db="EMBL/GenBank/DDBJ databases">
        <title>Massilia psychrophilum sp. nov., a novel purple-pigmented bacterium isolated from Tianshan glacier, Xinjiang Municipality, China.</title>
        <authorList>
            <person name="Wang H."/>
        </authorList>
    </citation>
    <scope>NUCLEOTIDE SEQUENCE [LARGE SCALE GENOMIC DNA]</scope>
    <source>
        <strain evidence="3">B2</strain>
    </source>
</reference>
<sequence>MPDPILSIAQRRPGAAVQLLFLHHAGGSSYPYLQIGNQLSASIEPFCLELAGRGSRLLEPLQADPELTLSGIVAAIGHLGLGRDKPLLLFGHSLGAELAYQLADRLQRESPQMVLGLILSARSFVGPDAEGGAPSMPMSNAEILHLLQQYEGTPAEVLADAELRQYVIGVMRNDLALLAALCRLPKPILPLAAHVVGGDGDSRVPVSRLADWERVFAALVTQRLFPGGHFYLFSSPEFIPWLEERAHKLARQEPVLSG</sequence>
<evidence type="ECO:0000256" key="1">
    <source>
        <dbReference type="ARBA" id="ARBA00007169"/>
    </source>
</evidence>
<dbReference type="KEGG" id="mass:CR152_18905"/>
<dbReference type="InterPro" id="IPR012223">
    <property type="entry name" value="TEII"/>
</dbReference>
<accession>A0A2D2DN08</accession>
<dbReference type="PANTHER" id="PTHR11487">
    <property type="entry name" value="THIOESTERASE"/>
    <property type="match status" value="1"/>
</dbReference>
<dbReference type="RefSeq" id="WP_099877118.1">
    <property type="nucleotide sequence ID" value="NZ_CP024608.1"/>
</dbReference>
<proteinExistence type="inferred from homology"/>
<dbReference type="OrthoDB" id="8480037at2"/>
<gene>
    <name evidence="3" type="ORF">CR152_18905</name>
</gene>
<feature type="domain" description="Thioesterase" evidence="2">
    <location>
        <begin position="18"/>
        <end position="234"/>
    </location>
</feature>
<dbReference type="Gene3D" id="3.40.50.1820">
    <property type="entry name" value="alpha/beta hydrolase"/>
    <property type="match status" value="1"/>
</dbReference>
<keyword evidence="4" id="KW-1185">Reference proteome</keyword>
<organism evidence="3 4">
    <name type="scientific">Massilia violaceinigra</name>
    <dbReference type="NCBI Taxonomy" id="2045208"/>
    <lineage>
        <taxon>Bacteria</taxon>
        <taxon>Pseudomonadati</taxon>
        <taxon>Pseudomonadota</taxon>
        <taxon>Betaproteobacteria</taxon>
        <taxon>Burkholderiales</taxon>
        <taxon>Oxalobacteraceae</taxon>
        <taxon>Telluria group</taxon>
        <taxon>Massilia</taxon>
    </lineage>
</organism>
<dbReference type="SUPFAM" id="SSF53474">
    <property type="entry name" value="alpha/beta-Hydrolases"/>
    <property type="match status" value="1"/>
</dbReference>
<dbReference type="InterPro" id="IPR001031">
    <property type="entry name" value="Thioesterase"/>
</dbReference>
<dbReference type="EMBL" id="CP024608">
    <property type="protein sequence ID" value="ATQ76366.1"/>
    <property type="molecule type" value="Genomic_DNA"/>
</dbReference>
<comment type="similarity">
    <text evidence="1">Belongs to the thioesterase family.</text>
</comment>
<dbReference type="Proteomes" id="UP000229897">
    <property type="component" value="Chromosome"/>
</dbReference>
<dbReference type="GO" id="GO:0008610">
    <property type="term" value="P:lipid biosynthetic process"/>
    <property type="evidence" value="ECO:0007669"/>
    <property type="project" value="TreeGrafter"/>
</dbReference>
<evidence type="ECO:0000259" key="2">
    <source>
        <dbReference type="Pfam" id="PF00975"/>
    </source>
</evidence>
<protein>
    <submittedName>
        <fullName evidence="3">Peptide biosynthesis thioesterase</fullName>
    </submittedName>
</protein>
<name>A0A2D2DN08_9BURK</name>
<evidence type="ECO:0000313" key="4">
    <source>
        <dbReference type="Proteomes" id="UP000229897"/>
    </source>
</evidence>
<dbReference type="InterPro" id="IPR029058">
    <property type="entry name" value="AB_hydrolase_fold"/>
</dbReference>
<dbReference type="PANTHER" id="PTHR11487:SF0">
    <property type="entry name" value="S-ACYL FATTY ACID SYNTHASE THIOESTERASE, MEDIUM CHAIN"/>
    <property type="match status" value="1"/>
</dbReference>